<evidence type="ECO:0000256" key="1">
    <source>
        <dbReference type="SAM" id="Coils"/>
    </source>
</evidence>
<dbReference type="PANTHER" id="PTHR32309">
    <property type="entry name" value="TYROSINE-PROTEIN KINASE"/>
    <property type="match status" value="1"/>
</dbReference>
<reference evidence="3 4" key="1">
    <citation type="submission" date="2015-12" db="EMBL/GenBank/DDBJ databases">
        <title>Genome sequence of Tistrella mobilis MCCC 1A02139.</title>
        <authorList>
            <person name="Lu L."/>
            <person name="Lai Q."/>
            <person name="Shao Z."/>
            <person name="Qian P."/>
        </authorList>
    </citation>
    <scope>NUCLEOTIDE SEQUENCE [LARGE SCALE GENOMIC DNA]</scope>
    <source>
        <strain evidence="3 4">MCCC 1A02139</strain>
    </source>
</reference>
<keyword evidence="1" id="KW-0175">Coiled coil</keyword>
<evidence type="ECO:0008006" key="5">
    <source>
        <dbReference type="Google" id="ProtNLM"/>
    </source>
</evidence>
<dbReference type="Proteomes" id="UP000075787">
    <property type="component" value="Unassembled WGS sequence"/>
</dbReference>
<dbReference type="PANTHER" id="PTHR32309:SF13">
    <property type="entry name" value="FERRIC ENTEROBACTIN TRANSPORT PROTEIN FEPE"/>
    <property type="match status" value="1"/>
</dbReference>
<proteinExistence type="predicted"/>
<dbReference type="InterPro" id="IPR050445">
    <property type="entry name" value="Bact_polysacc_biosynth/exp"/>
</dbReference>
<keyword evidence="2" id="KW-0472">Membrane</keyword>
<accession>A0A162KQL9</accession>
<protein>
    <recommendedName>
        <fullName evidence="5">Lipopolysaccharide biosynthesis protein</fullName>
    </recommendedName>
</protein>
<dbReference type="Gene3D" id="3.40.50.300">
    <property type="entry name" value="P-loop containing nucleotide triphosphate hydrolases"/>
    <property type="match status" value="1"/>
</dbReference>
<gene>
    <name evidence="3" type="ORF">AUP44_06625</name>
</gene>
<keyword evidence="2" id="KW-0812">Transmembrane</keyword>
<feature type="coiled-coil region" evidence="1">
    <location>
        <begin position="200"/>
        <end position="311"/>
    </location>
</feature>
<keyword evidence="2" id="KW-1133">Transmembrane helix</keyword>
<dbReference type="InterPro" id="IPR027417">
    <property type="entry name" value="P-loop_NTPase"/>
</dbReference>
<organism evidence="3 4">
    <name type="scientific">Tistrella mobilis</name>
    <dbReference type="NCBI Taxonomy" id="171437"/>
    <lineage>
        <taxon>Bacteria</taxon>
        <taxon>Pseudomonadati</taxon>
        <taxon>Pseudomonadota</taxon>
        <taxon>Alphaproteobacteria</taxon>
        <taxon>Geminicoccales</taxon>
        <taxon>Geminicoccaceae</taxon>
        <taxon>Tistrella</taxon>
    </lineage>
</organism>
<feature type="coiled-coil region" evidence="1">
    <location>
        <begin position="358"/>
        <end position="392"/>
    </location>
</feature>
<dbReference type="AlphaFoldDB" id="A0A162KQL9"/>
<feature type="transmembrane region" description="Helical" evidence="2">
    <location>
        <begin position="453"/>
        <end position="474"/>
    </location>
</feature>
<dbReference type="SUPFAM" id="SSF52540">
    <property type="entry name" value="P-loop containing nucleoside triphosphate hydrolases"/>
    <property type="match status" value="1"/>
</dbReference>
<feature type="transmembrane region" description="Helical" evidence="2">
    <location>
        <begin position="37"/>
        <end position="55"/>
    </location>
</feature>
<evidence type="ECO:0000256" key="2">
    <source>
        <dbReference type="SAM" id="Phobius"/>
    </source>
</evidence>
<dbReference type="GO" id="GO:0005886">
    <property type="term" value="C:plasma membrane"/>
    <property type="evidence" value="ECO:0007669"/>
    <property type="project" value="TreeGrafter"/>
</dbReference>
<dbReference type="GO" id="GO:0004713">
    <property type="term" value="F:protein tyrosine kinase activity"/>
    <property type="evidence" value="ECO:0007669"/>
    <property type="project" value="TreeGrafter"/>
</dbReference>
<evidence type="ECO:0000313" key="4">
    <source>
        <dbReference type="Proteomes" id="UP000075787"/>
    </source>
</evidence>
<name>A0A162KQL9_9PROT</name>
<sequence>MSLVTGNEAARRQRQGTGQGAYTLRDLLIVASYHRRVMIAVFLVTVVGACVAAWFSPIRYEAEARLLVLFNAEQSGNQDLVERPSILSIDGLRATESEVDILRSRTLIREMVRKVGVQTLFPHLDGEGPLGFGKGEPEDQLVERATDLAEASFRITAQSGSNLVLVAFSHQDRAVAIRAVDELIRAYLARRGSIYANPRSPFLEEEAEKFRLQIDQLQRNLADAKAKYKVLNLEQEILLAVNQEDSIIQRRRHVMERREALRIEVANAQERLAKLPERVFDFTERTNRTDNDEARNARIKLQLERDQLRARYQDNHPRLQEIERQIKTLEQFQEKERPVYFADRTVRNPAIAFLTNHLIQIQLEEEATARQLEELERQREVARMRIAELREGEQVIGDLTRSLDVVDKLYRQARERAETAGLEEAAADERASNVRVVEYADAPARGSSQAANLVAAGLFGGLLLAAVAGLAAAWNRRVYLLPLEVERGLGLPVLATFNEAGGFVGGGAQEQMIYFVGRLLAGREDGQSLRSIQVVSSGETENREGFSRALATELAEGHGRRTLLVDLDRDGNGQAGALRAGDAVELGVDGIRAAPTRIPRLDVTVDAAGSTLGRMRTEVGELGSLIEGLAGRYDFVVVDAPATRNSFVALRLAPVVDGSILVVRAEHTRAPVAGNTRDQILDAGGDMLGAVVTGRRFHIPRAIYRWL</sequence>
<evidence type="ECO:0000313" key="3">
    <source>
        <dbReference type="EMBL" id="KYO51880.1"/>
    </source>
</evidence>
<comment type="caution">
    <text evidence="3">The sequence shown here is derived from an EMBL/GenBank/DDBJ whole genome shotgun (WGS) entry which is preliminary data.</text>
</comment>
<dbReference type="EMBL" id="LPZR01000164">
    <property type="protein sequence ID" value="KYO51880.1"/>
    <property type="molecule type" value="Genomic_DNA"/>
</dbReference>